<dbReference type="EMBL" id="JBHFNS010000059">
    <property type="protein sequence ID" value="MFB2936620.1"/>
    <property type="molecule type" value="Genomic_DNA"/>
</dbReference>
<sequence length="835" mass="87023">MKHSTLRLISKRSQKFPLVKISYLVFLGAIAMPAENATAQIIPDATLGNESSIITPNVDNNIDQIEGGAIRGTTLFHSFQQFNIEPGRSVYFTNPTQIQNILSRVTGNNPSHVFGTLGVLGNANLILINPNGILFGPNARLNLRGSFVASTASSIQLSDGSFFSATNPQTAPLLSINVPIGLQFNQTPRSIINQSIATDSSGKIVGLEVPANQTLALVAGNIELEGGRITAAGGRVELGSIQRESFVSLKLLPNLALGYESVEHFGNIQLSQEAKIDTSGTASGEIQIWGGRVTLRDGAQIENSTLGEQNAGNLSVNASESLELVGMRSPINNNFSQNSGGLIAEAQQETTGNGGNITVNTRKLTLLDGAQISATTLGFGKAGNVSINASESVTAIGGGYEQENFFPSGIFARAGDTNQTEIKETGAGGSLTIQTQKLSLQQGAQISVSTITKGQAGDFTVIANTVELVGETFDGNNGSGLFAQALTGAQGKGGNLNIQTSQLLVKDGGEIAVGARTNTTQPGGSLTIKATESVQIIGIGANSSVPSRLLGRSQGAGGAGDLRIETPKLVVRDRAEITVSGTGTGAAGNLSISANLIQLNNQGKLTATSAAGDRGNITLNTSSLQLRHQSLISTNAKGTASGGNIAINSQTLAALENSDITADAEQSFGGRIQIQTQAIFGTAFRQQESPKTSDITASSELGAEFSGTVDIQIAEINPSQGLIQLSDNFINNTELITKRCSPGANNTFTITGRGGLPPSPSDPFSGDNVWLDLRDTYTNPNQSVEVTPHVSASAPDSLIEAQGWFKSANGDIILTARQVNLTNSHWWTLPDCQAQ</sequence>
<evidence type="ECO:0000259" key="1">
    <source>
        <dbReference type="SMART" id="SM00912"/>
    </source>
</evidence>
<reference evidence="2 3" key="1">
    <citation type="submission" date="2024-09" db="EMBL/GenBank/DDBJ databases">
        <title>Floridaenema gen nov. (Aerosakkonemataceae, Aerosakkonematales ord. nov., Cyanobacteria) from benthic tropical and subtropical fresh waters, with the description of four new species.</title>
        <authorList>
            <person name="Moretto J.A."/>
            <person name="Berthold D.E."/>
            <person name="Lefler F.W."/>
            <person name="Huang I.-S."/>
            <person name="Laughinghouse H. IV."/>
        </authorList>
    </citation>
    <scope>NUCLEOTIDE SEQUENCE [LARGE SCALE GENOMIC DNA]</scope>
    <source>
        <strain evidence="2 3">BLCC-F154</strain>
    </source>
</reference>
<evidence type="ECO:0000313" key="3">
    <source>
        <dbReference type="Proteomes" id="UP001576776"/>
    </source>
</evidence>
<proteinExistence type="predicted"/>
<evidence type="ECO:0000313" key="2">
    <source>
        <dbReference type="EMBL" id="MFB2936620.1"/>
    </source>
</evidence>
<dbReference type="SUPFAM" id="SSF51126">
    <property type="entry name" value="Pectin lyase-like"/>
    <property type="match status" value="3"/>
</dbReference>
<dbReference type="SMART" id="SM00912">
    <property type="entry name" value="Haemagg_act"/>
    <property type="match status" value="1"/>
</dbReference>
<dbReference type="NCBIfam" id="TIGR01901">
    <property type="entry name" value="adhes_NPXG"/>
    <property type="match status" value="1"/>
</dbReference>
<organism evidence="2 3">
    <name type="scientific">Floridaenema fluviatile BLCC-F154</name>
    <dbReference type="NCBI Taxonomy" id="3153640"/>
    <lineage>
        <taxon>Bacteria</taxon>
        <taxon>Bacillati</taxon>
        <taxon>Cyanobacteriota</taxon>
        <taxon>Cyanophyceae</taxon>
        <taxon>Oscillatoriophycideae</taxon>
        <taxon>Aerosakkonematales</taxon>
        <taxon>Aerosakkonemataceae</taxon>
        <taxon>Floridanema</taxon>
        <taxon>Floridanema fluviatile</taxon>
    </lineage>
</organism>
<feature type="domain" description="Filamentous haemagglutinin FhaB/tRNA nuclease CdiA-like TPS" evidence="1">
    <location>
        <begin position="48"/>
        <end position="158"/>
    </location>
</feature>
<dbReference type="RefSeq" id="WP_413258115.1">
    <property type="nucleotide sequence ID" value="NZ_JBHFNS010000059.1"/>
</dbReference>
<comment type="caution">
    <text evidence="2">The sequence shown here is derived from an EMBL/GenBank/DDBJ whole genome shotgun (WGS) entry which is preliminary data.</text>
</comment>
<dbReference type="Pfam" id="PF05860">
    <property type="entry name" value="TPS"/>
    <property type="match status" value="1"/>
</dbReference>
<keyword evidence="3" id="KW-1185">Reference proteome</keyword>
<name>A0ABV4YCQ9_9CYAN</name>
<dbReference type="Proteomes" id="UP001576776">
    <property type="component" value="Unassembled WGS sequence"/>
</dbReference>
<dbReference type="InterPro" id="IPR012334">
    <property type="entry name" value="Pectin_lyas_fold"/>
</dbReference>
<dbReference type="Gene3D" id="2.160.20.10">
    <property type="entry name" value="Single-stranded right-handed beta-helix, Pectin lyase-like"/>
    <property type="match status" value="2"/>
</dbReference>
<dbReference type="InterPro" id="IPR008638">
    <property type="entry name" value="FhaB/CdiA-like_TPS"/>
</dbReference>
<accession>A0ABV4YCQ9</accession>
<gene>
    <name evidence="2" type="ORF">ACE1B6_15320</name>
</gene>
<protein>
    <submittedName>
        <fullName evidence="2">Filamentous hemagglutinin N-terminal domain-containing protein</fullName>
    </submittedName>
</protein>
<dbReference type="InterPro" id="IPR011050">
    <property type="entry name" value="Pectin_lyase_fold/virulence"/>
</dbReference>